<dbReference type="EMBL" id="JAPWIE010000005">
    <property type="protein sequence ID" value="MCZ4551860.1"/>
    <property type="molecule type" value="Genomic_DNA"/>
</dbReference>
<evidence type="ECO:0008006" key="4">
    <source>
        <dbReference type="Google" id="ProtNLM"/>
    </source>
</evidence>
<feature type="compositionally biased region" description="Polar residues" evidence="1">
    <location>
        <begin position="332"/>
        <end position="343"/>
    </location>
</feature>
<evidence type="ECO:0000313" key="3">
    <source>
        <dbReference type="Proteomes" id="UP001067235"/>
    </source>
</evidence>
<protein>
    <recommendedName>
        <fullName evidence="4">Molecular chaperone</fullName>
    </recommendedName>
</protein>
<feature type="region of interest" description="Disordered" evidence="1">
    <location>
        <begin position="267"/>
        <end position="404"/>
    </location>
</feature>
<feature type="compositionally biased region" description="Low complexity" evidence="1">
    <location>
        <begin position="309"/>
        <end position="328"/>
    </location>
</feature>
<dbReference type="InterPro" id="IPR043129">
    <property type="entry name" value="ATPase_NBD"/>
</dbReference>
<proteinExistence type="predicted"/>
<dbReference type="SUPFAM" id="SSF53067">
    <property type="entry name" value="Actin-like ATPase domain"/>
    <property type="match status" value="1"/>
</dbReference>
<comment type="caution">
    <text evidence="2">The sequence shown here is derived from an EMBL/GenBank/DDBJ whole genome shotgun (WGS) entry which is preliminary data.</text>
</comment>
<reference evidence="2" key="1">
    <citation type="submission" date="2022-12" db="EMBL/GenBank/DDBJ databases">
        <authorList>
            <person name="Krivoruchko A.V."/>
            <person name="Elkin A."/>
        </authorList>
    </citation>
    <scope>NUCLEOTIDE SEQUENCE</scope>
    <source>
        <strain evidence="2">IEGM 1388</strain>
    </source>
</reference>
<evidence type="ECO:0000313" key="2">
    <source>
        <dbReference type="EMBL" id="MCZ4551860.1"/>
    </source>
</evidence>
<organism evidence="2 3">
    <name type="scientific">Gordonia rubripertincta</name>
    <name type="common">Rhodococcus corallinus</name>
    <dbReference type="NCBI Taxonomy" id="36822"/>
    <lineage>
        <taxon>Bacteria</taxon>
        <taxon>Bacillati</taxon>
        <taxon>Actinomycetota</taxon>
        <taxon>Actinomycetes</taxon>
        <taxon>Mycobacteriales</taxon>
        <taxon>Gordoniaceae</taxon>
        <taxon>Gordonia</taxon>
    </lineage>
</organism>
<feature type="compositionally biased region" description="Low complexity" evidence="1">
    <location>
        <begin position="279"/>
        <end position="292"/>
    </location>
</feature>
<name>A0ABT4MYR0_GORRU</name>
<dbReference type="Proteomes" id="UP001067235">
    <property type="component" value="Unassembled WGS sequence"/>
</dbReference>
<gene>
    <name evidence="2" type="ORF">O4213_17855</name>
</gene>
<feature type="compositionally biased region" description="Polar residues" evidence="1">
    <location>
        <begin position="293"/>
        <end position="308"/>
    </location>
</feature>
<evidence type="ECO:0000256" key="1">
    <source>
        <dbReference type="SAM" id="MobiDB-lite"/>
    </source>
</evidence>
<keyword evidence="3" id="KW-1185">Reference proteome</keyword>
<sequence length="404" mass="41026">MSQGHTLGLAITGTEITLLLIDAVTHEVVARNRVALPAVDAALPDHLDRLVESAPVPAQRVAVACTDPTVQILLTDRARQVSAPAWLAHATIISSTPALAAAVSSQFPGANPLVVALLDHQGRPETTAPLMLIDPAAGTVIDTAQAPSARLPAYEREGADALADAMAALPVVDLGVDVIVAAGAGAEIPGVIEEMSRASGLPVRDVGGRYSVAFGAALVAGREQPMPAHGRSPKTRPSRLAVAVVGLSAVLLAGGLAVAVAQHPDKRAPTLSDSSLPVTSTSTAADPPSSTSRIPQVPSTGRTSSHTVTSDPPTAQTPTSTTTESLPPATIPDSTTRRQNTPNLGRPPATTEQQTSTRPAYTPPPIYTPPTRTTTPAAPTGAPAQTSDESEDADSSVPGAAPSS</sequence>
<accession>A0ABT4MYR0</accession>
<feature type="compositionally biased region" description="Low complexity" evidence="1">
    <location>
        <begin position="369"/>
        <end position="386"/>
    </location>
</feature>
<dbReference type="RefSeq" id="WP_301572753.1">
    <property type="nucleotide sequence ID" value="NZ_JAPWIE010000005.1"/>
</dbReference>